<dbReference type="GeneID" id="55574961"/>
<organism evidence="2 3">
    <name type="scientific">Halovivax ruber (strain DSM 18193 / JCM 13892 / XH-70)</name>
    <dbReference type="NCBI Taxonomy" id="797302"/>
    <lineage>
        <taxon>Archaea</taxon>
        <taxon>Methanobacteriati</taxon>
        <taxon>Methanobacteriota</taxon>
        <taxon>Stenosarchaea group</taxon>
        <taxon>Halobacteria</taxon>
        <taxon>Halobacteriales</taxon>
        <taxon>Natrialbaceae</taxon>
        <taxon>Halovivax</taxon>
    </lineage>
</organism>
<protein>
    <recommendedName>
        <fullName evidence="4">Major facilitator superfamily (MFS) profile domain-containing protein</fullName>
    </recommendedName>
</protein>
<evidence type="ECO:0000313" key="2">
    <source>
        <dbReference type="EMBL" id="AGB17075.1"/>
    </source>
</evidence>
<proteinExistence type="predicted"/>
<dbReference type="KEGG" id="hru:Halru_2493"/>
<dbReference type="OrthoDB" id="373422at2157"/>
<evidence type="ECO:0000313" key="3">
    <source>
        <dbReference type="Proteomes" id="UP000010846"/>
    </source>
</evidence>
<keyword evidence="1" id="KW-1133">Transmembrane helix</keyword>
<evidence type="ECO:0000256" key="1">
    <source>
        <dbReference type="SAM" id="Phobius"/>
    </source>
</evidence>
<dbReference type="Proteomes" id="UP000010846">
    <property type="component" value="Chromosome"/>
</dbReference>
<gene>
    <name evidence="2" type="ordered locus">Halru_2493</name>
</gene>
<dbReference type="EMBL" id="CP003050">
    <property type="protein sequence ID" value="AGB17075.1"/>
    <property type="molecule type" value="Genomic_DNA"/>
</dbReference>
<accession>L0IBX4</accession>
<dbReference type="STRING" id="797302.Halru_2493"/>
<keyword evidence="1" id="KW-0812">Transmembrane</keyword>
<dbReference type="HOGENOM" id="CLU_2968385_0_0_2"/>
<evidence type="ECO:0008006" key="4">
    <source>
        <dbReference type="Google" id="ProtNLM"/>
    </source>
</evidence>
<dbReference type="RefSeq" id="WP_015301678.1">
    <property type="nucleotide sequence ID" value="NC_019964.1"/>
</dbReference>
<dbReference type="AlphaFoldDB" id="L0IBX4"/>
<feature type="transmembrane region" description="Helical" evidence="1">
    <location>
        <begin position="32"/>
        <end position="52"/>
    </location>
</feature>
<keyword evidence="1" id="KW-0472">Membrane</keyword>
<sequence length="58" mass="5797">MDVTQVALGTILLVAAGLITVGQSVAGSTPALHAIALLGVCLTLAAGIVGEIRNEQRE</sequence>
<name>L0IBX4_HALRX</name>
<reference evidence="2" key="1">
    <citation type="submission" date="2011-09" db="EMBL/GenBank/DDBJ databases">
        <title>Complete sequence of Halovivax ruber XH-70.</title>
        <authorList>
            <consortium name="US DOE Joint Genome Institute"/>
            <person name="Lucas S."/>
            <person name="Han J."/>
            <person name="Lapidus A."/>
            <person name="Cheng J.-F."/>
            <person name="Goodwin L."/>
            <person name="Pitluck S."/>
            <person name="Peters L."/>
            <person name="Mikhailova N."/>
            <person name="Davenport K."/>
            <person name="Detter J.C."/>
            <person name="Han C."/>
            <person name="Tapia R."/>
            <person name="Land M."/>
            <person name="Hauser L."/>
            <person name="Kyrpides N."/>
            <person name="Ivanova N."/>
            <person name="Pagani I."/>
            <person name="Sproer C."/>
            <person name="Anderson I."/>
            <person name="Woyke T."/>
        </authorList>
    </citation>
    <scope>NUCLEOTIDE SEQUENCE</scope>
    <source>
        <strain evidence="2">XH-70</strain>
    </source>
</reference>
<keyword evidence="3" id="KW-1185">Reference proteome</keyword>